<dbReference type="InterPro" id="IPR003959">
    <property type="entry name" value="ATPase_AAA_core"/>
</dbReference>
<dbReference type="AlphaFoldDB" id="A0A6A6ZND5"/>
<dbReference type="EMBL" id="MU006236">
    <property type="protein sequence ID" value="KAF2821745.1"/>
    <property type="molecule type" value="Genomic_DNA"/>
</dbReference>
<dbReference type="GO" id="GO:0016887">
    <property type="term" value="F:ATP hydrolysis activity"/>
    <property type="evidence" value="ECO:0007669"/>
    <property type="project" value="InterPro"/>
</dbReference>
<accession>A0A6A6ZND5</accession>
<gene>
    <name evidence="2" type="ORF">CC86DRAFT_458869</name>
</gene>
<dbReference type="Proteomes" id="UP000799424">
    <property type="component" value="Unassembled WGS sequence"/>
</dbReference>
<dbReference type="InterPro" id="IPR027417">
    <property type="entry name" value="P-loop_NTPase"/>
</dbReference>
<name>A0A6A6ZND5_9PLEO</name>
<organism evidence="2 3">
    <name type="scientific">Ophiobolus disseminans</name>
    <dbReference type="NCBI Taxonomy" id="1469910"/>
    <lineage>
        <taxon>Eukaryota</taxon>
        <taxon>Fungi</taxon>
        <taxon>Dikarya</taxon>
        <taxon>Ascomycota</taxon>
        <taxon>Pezizomycotina</taxon>
        <taxon>Dothideomycetes</taxon>
        <taxon>Pleosporomycetidae</taxon>
        <taxon>Pleosporales</taxon>
        <taxon>Pleosporineae</taxon>
        <taxon>Phaeosphaeriaceae</taxon>
        <taxon>Ophiobolus</taxon>
    </lineage>
</organism>
<dbReference type="Pfam" id="PF00004">
    <property type="entry name" value="AAA"/>
    <property type="match status" value="2"/>
</dbReference>
<dbReference type="InterPro" id="IPR010730">
    <property type="entry name" value="HET"/>
</dbReference>
<proteinExistence type="predicted"/>
<dbReference type="PANTHER" id="PTHR33112:SF1">
    <property type="entry name" value="HETEROKARYON INCOMPATIBILITY DOMAIN-CONTAINING PROTEIN"/>
    <property type="match status" value="1"/>
</dbReference>
<dbReference type="GO" id="GO:0005524">
    <property type="term" value="F:ATP binding"/>
    <property type="evidence" value="ECO:0007669"/>
    <property type="project" value="InterPro"/>
</dbReference>
<evidence type="ECO:0000313" key="2">
    <source>
        <dbReference type="EMBL" id="KAF2821745.1"/>
    </source>
</evidence>
<sequence>MPRDFSSTKGLAEATSHCPYQFKARTLSATARFACDALSEQQQSWIQETNPDQDDEAISEPSLYDSEKWKGIADISCWDCYSVNLEAWLEGTNPVVCEPPGYRQATLSMDTKCHMCAFLGFNSSLSVNSANDSSKRLNVSMLNWLPGSSYTFQQGPFLSSMCVQESDNKRSSEYREKRIFVPVIRERISAQPKPPYRPLRPDCVDFDMFRPWLEDCVQHHHATCSPGDPFFQIFGVGGFRLIDCITSEVVLASIGERYVALSYVWGEELASADSRHVDVEKRRTQQFPHTIQDAMTVAVKLGFHYLWVDRYCINQDNTPEKQEQISKMDSIYQCAALTIIAAAGTSSHRGLPGVRTGSRRAQPRIDIDGTTWVSLLANPGDAVHPDPKTAPKQGHIMVSSAQTDTKGVPVHPNAGYDLFMSLQSVISRPDREWVVLKSIGEYTQRELSYQSDALNAIRGLFSRVTNATNKYFRGLKVGPFHQFWGIPTSPAAYCPENKDDLDTFEELVAMLDQNQQIYAAMGCGMNWRSSSNEPSVRRQGFPSWSWAGWITPVTWPISQPGSYDCAIRDIPKQIWIHTNWGEAKPLTESVLEHITRLHGNEASLYTYRLGIETNIVQITLSCCTDPRIGFAVIASDDTLGKAGITGVELDLLVWRVDITPNAPEGSALRAALCSETFECAVMFGHYGIMLRTQDGVSERVGIVELDAFGCSNEAQFRTGAPNDAGSRVVLTLLRFIRTSTISTKKSWFNFRGQHDERDKEGVLQPMPGQIQQAFWFDDTLFMLDESKADSKPSEPNKNDWGCVPNNSNYPARQLTVRCFGHTNGPIVELLNYIKAKALESVKLEVIKVMPGSTAHDLREKRPLSSIETEPKMRDQIQQKVEDIFHKDSRKVYSDTSRPCRHGFLFYGPPGTGKTSLAVAVAAHACVPLVTITLRGMDDKGLEKALANIPLPSVVLMEDIDVSSADVGKRDQPAAKKNLQPAEEVVPINTAEAVNIIEQTIGQFMSRYHQEQLAEMKRYHREQALSNKAVLELISAHVGYEVDQNDAFRGAGEASNSSRQKMIGPSQSVPVPIKSITMSGLLNVIDGAASVEGGLLIMTTNHKNHLDDALIRPGRCDSEFEITYATKNSAEQTFKRMFGLDPNRKYRSEAINRFAEAFKKQFPEESTIATAALAGYCARHRNRPVEAVENFPEWLRISDEIFDQD</sequence>
<dbReference type="SMART" id="SM00382">
    <property type="entry name" value="AAA"/>
    <property type="match status" value="1"/>
</dbReference>
<protein>
    <recommendedName>
        <fullName evidence="1">AAA+ ATPase domain-containing protein</fullName>
    </recommendedName>
</protein>
<evidence type="ECO:0000259" key="1">
    <source>
        <dbReference type="SMART" id="SM00382"/>
    </source>
</evidence>
<reference evidence="2" key="1">
    <citation type="journal article" date="2020" name="Stud. Mycol.">
        <title>101 Dothideomycetes genomes: a test case for predicting lifestyles and emergence of pathogens.</title>
        <authorList>
            <person name="Haridas S."/>
            <person name="Albert R."/>
            <person name="Binder M."/>
            <person name="Bloem J."/>
            <person name="Labutti K."/>
            <person name="Salamov A."/>
            <person name="Andreopoulos B."/>
            <person name="Baker S."/>
            <person name="Barry K."/>
            <person name="Bills G."/>
            <person name="Bluhm B."/>
            <person name="Cannon C."/>
            <person name="Castanera R."/>
            <person name="Culley D."/>
            <person name="Daum C."/>
            <person name="Ezra D."/>
            <person name="Gonzalez J."/>
            <person name="Henrissat B."/>
            <person name="Kuo A."/>
            <person name="Liang C."/>
            <person name="Lipzen A."/>
            <person name="Lutzoni F."/>
            <person name="Magnuson J."/>
            <person name="Mondo S."/>
            <person name="Nolan M."/>
            <person name="Ohm R."/>
            <person name="Pangilinan J."/>
            <person name="Park H.-J."/>
            <person name="Ramirez L."/>
            <person name="Alfaro M."/>
            <person name="Sun H."/>
            <person name="Tritt A."/>
            <person name="Yoshinaga Y."/>
            <person name="Zwiers L.-H."/>
            <person name="Turgeon B."/>
            <person name="Goodwin S."/>
            <person name="Spatafora J."/>
            <person name="Crous P."/>
            <person name="Grigoriev I."/>
        </authorList>
    </citation>
    <scope>NUCLEOTIDE SEQUENCE</scope>
    <source>
        <strain evidence="2">CBS 113818</strain>
    </source>
</reference>
<dbReference type="InterPro" id="IPR003593">
    <property type="entry name" value="AAA+_ATPase"/>
</dbReference>
<dbReference type="OrthoDB" id="5428863at2759"/>
<evidence type="ECO:0000313" key="3">
    <source>
        <dbReference type="Proteomes" id="UP000799424"/>
    </source>
</evidence>
<feature type="domain" description="AAA+ ATPase" evidence="1">
    <location>
        <begin position="899"/>
        <end position="1125"/>
    </location>
</feature>
<dbReference type="PANTHER" id="PTHR33112">
    <property type="entry name" value="DOMAIN PROTEIN, PUTATIVE-RELATED"/>
    <property type="match status" value="1"/>
</dbReference>
<keyword evidence="3" id="KW-1185">Reference proteome</keyword>
<dbReference type="SUPFAM" id="SSF52540">
    <property type="entry name" value="P-loop containing nucleoside triphosphate hydrolases"/>
    <property type="match status" value="1"/>
</dbReference>
<dbReference type="Pfam" id="PF06985">
    <property type="entry name" value="HET"/>
    <property type="match status" value="1"/>
</dbReference>
<dbReference type="Gene3D" id="3.40.50.300">
    <property type="entry name" value="P-loop containing nucleotide triphosphate hydrolases"/>
    <property type="match status" value="1"/>
</dbReference>